<comment type="catalytic activity">
    <reaction evidence="11">
        <text>N(6)-(pyridoxal phosphate)-L-lysyl-[4-amino-5-hydroxymethyl-2-methylpyrimidine phosphate synthase] + L-histidyl-[4-amino-5-hydroxymethyl-2-methylpyrimidine phosphate synthase] + 2 Fe(3+) + 4 H2O = L-lysyl-[4-amino-5-hydroxymethyl-2-methylpyrimidine phosphate synthase] + (2S)-2-amino-5-hydroxy-4-oxopentanoyl-[4-amino-5-hydroxymethyl-2-methylpyrimidine phosphate synthase] + 4-amino-2-methyl-5-(phosphooxymethyl)pyrimidine + 3-oxopropanoate + 2 Fe(2+) + 2 H(+)</text>
        <dbReference type="Rhea" id="RHEA:65756"/>
        <dbReference type="Rhea" id="RHEA-COMP:16892"/>
        <dbReference type="Rhea" id="RHEA-COMP:16893"/>
        <dbReference type="Rhea" id="RHEA-COMP:16894"/>
        <dbReference type="Rhea" id="RHEA-COMP:16895"/>
        <dbReference type="ChEBI" id="CHEBI:15377"/>
        <dbReference type="ChEBI" id="CHEBI:15378"/>
        <dbReference type="ChEBI" id="CHEBI:29033"/>
        <dbReference type="ChEBI" id="CHEBI:29034"/>
        <dbReference type="ChEBI" id="CHEBI:29969"/>
        <dbReference type="ChEBI" id="CHEBI:29979"/>
        <dbReference type="ChEBI" id="CHEBI:33190"/>
        <dbReference type="ChEBI" id="CHEBI:58354"/>
        <dbReference type="ChEBI" id="CHEBI:143915"/>
        <dbReference type="ChEBI" id="CHEBI:157692"/>
    </reaction>
    <physiologicalReaction direction="left-to-right" evidence="11">
        <dbReference type="Rhea" id="RHEA:65757"/>
    </physiologicalReaction>
</comment>
<evidence type="ECO:0000256" key="3">
    <source>
        <dbReference type="ARBA" id="ARBA00009406"/>
    </source>
</evidence>
<evidence type="ECO:0000256" key="5">
    <source>
        <dbReference type="ARBA" id="ARBA00022679"/>
    </source>
</evidence>
<evidence type="ECO:0000256" key="6">
    <source>
        <dbReference type="ARBA" id="ARBA00022723"/>
    </source>
</evidence>
<keyword evidence="6" id="KW-0479">Metal-binding</keyword>
<dbReference type="SUPFAM" id="SSF53850">
    <property type="entry name" value="Periplasmic binding protein-like II"/>
    <property type="match status" value="1"/>
</dbReference>
<dbReference type="Pfam" id="PF09084">
    <property type="entry name" value="NMT1"/>
    <property type="match status" value="1"/>
</dbReference>
<comment type="subunit">
    <text evidence="4">Homodimer.</text>
</comment>
<evidence type="ECO:0000256" key="1">
    <source>
        <dbReference type="ARBA" id="ARBA00003469"/>
    </source>
</evidence>
<name>A0A3E5B1P4_9BACE</name>
<dbReference type="InterPro" id="IPR027939">
    <property type="entry name" value="NMT1/THI5"/>
</dbReference>
<feature type="chain" id="PRO_5017552508" description="Thiamine pyrimidine synthase" evidence="12">
    <location>
        <begin position="24"/>
        <end position="316"/>
    </location>
</feature>
<keyword evidence="8" id="KW-0784">Thiamine biosynthesis</keyword>
<dbReference type="AlphaFoldDB" id="A0A3E5B1P4"/>
<protein>
    <recommendedName>
        <fullName evidence="10">Thiamine pyrimidine synthase</fullName>
    </recommendedName>
</protein>
<comment type="similarity">
    <text evidence="3">Belongs to the NMT1/THI5 family.</text>
</comment>
<dbReference type="PANTHER" id="PTHR31528:SF1">
    <property type="entry name" value="4-AMINO-5-HYDROXYMETHYL-2-METHYLPYRIMIDINE PHOSPHATE SYNTHASE THI11-RELATED"/>
    <property type="match status" value="1"/>
</dbReference>
<reference evidence="14 15" key="1">
    <citation type="submission" date="2018-08" db="EMBL/GenBank/DDBJ databases">
        <title>A genome reference for cultivated species of the human gut microbiota.</title>
        <authorList>
            <person name="Zou Y."/>
            <person name="Xue W."/>
            <person name="Luo G."/>
        </authorList>
    </citation>
    <scope>NUCLEOTIDE SEQUENCE [LARGE SCALE GENOMIC DNA]</scope>
    <source>
        <strain evidence="14 15">OM05-15BH</strain>
    </source>
</reference>
<dbReference type="RefSeq" id="WP_117725454.1">
    <property type="nucleotide sequence ID" value="NZ_QSUL01000019.1"/>
</dbReference>
<proteinExistence type="inferred from homology"/>
<dbReference type="Proteomes" id="UP000260983">
    <property type="component" value="Unassembled WGS sequence"/>
</dbReference>
<gene>
    <name evidence="14" type="ORF">DXB65_21090</name>
</gene>
<organism evidence="14 15">
    <name type="scientific">Bacteroides oleiciplenus</name>
    <dbReference type="NCBI Taxonomy" id="626931"/>
    <lineage>
        <taxon>Bacteria</taxon>
        <taxon>Pseudomonadati</taxon>
        <taxon>Bacteroidota</taxon>
        <taxon>Bacteroidia</taxon>
        <taxon>Bacteroidales</taxon>
        <taxon>Bacteroidaceae</taxon>
        <taxon>Bacteroides</taxon>
    </lineage>
</organism>
<feature type="signal peptide" evidence="12">
    <location>
        <begin position="1"/>
        <end position="23"/>
    </location>
</feature>
<evidence type="ECO:0000313" key="15">
    <source>
        <dbReference type="Proteomes" id="UP000260983"/>
    </source>
</evidence>
<evidence type="ECO:0000256" key="2">
    <source>
        <dbReference type="ARBA" id="ARBA00004948"/>
    </source>
</evidence>
<evidence type="ECO:0000256" key="8">
    <source>
        <dbReference type="ARBA" id="ARBA00022977"/>
    </source>
</evidence>
<dbReference type="EMBL" id="QSUL01000019">
    <property type="protein sequence ID" value="RGN31405.1"/>
    <property type="molecule type" value="Genomic_DNA"/>
</dbReference>
<evidence type="ECO:0000256" key="7">
    <source>
        <dbReference type="ARBA" id="ARBA00022898"/>
    </source>
</evidence>
<evidence type="ECO:0000259" key="13">
    <source>
        <dbReference type="Pfam" id="PF09084"/>
    </source>
</evidence>
<keyword evidence="12" id="KW-0732">Signal</keyword>
<dbReference type="InterPro" id="IPR015168">
    <property type="entry name" value="SsuA/THI5"/>
</dbReference>
<evidence type="ECO:0000256" key="4">
    <source>
        <dbReference type="ARBA" id="ARBA00011738"/>
    </source>
</evidence>
<evidence type="ECO:0000313" key="14">
    <source>
        <dbReference type="EMBL" id="RGN31405.1"/>
    </source>
</evidence>
<evidence type="ECO:0000256" key="12">
    <source>
        <dbReference type="SAM" id="SignalP"/>
    </source>
</evidence>
<dbReference type="PANTHER" id="PTHR31528">
    <property type="entry name" value="4-AMINO-5-HYDROXYMETHYL-2-METHYLPYRIMIDINE PHOSPHATE SYNTHASE THI11-RELATED"/>
    <property type="match status" value="1"/>
</dbReference>
<keyword evidence="7" id="KW-0663">Pyridoxal phosphate</keyword>
<sequence length="316" mass="36366">MMKRFISSILLLTSLLATCKAQAQGITLTPKWTAQAQFAGYYAADKLGFYKEEGIDVRVQHPAISESSFSFMEKGRALVVVMNLSYAFMERLAGARVVNVMQTSQENSLMLISHSPLTGAKSLQKQKIAVWNHLSQKLLDQLALHYNLKQVEWIRFNSGVNIFLSRAADPCLVGSYNEYIQLSEYGMNVDSIYSIRLADYGYNLPEDGLYVSEEFYIQYPEIVHKLVKASIRGWTWVNEHQEEALDMVMEEVKRNNVGTNRYHQRRMLEEVLRLQMDRQSRQRTYRLSREGFEQAVKILTPAGTNASSIRYEDFVK</sequence>
<comment type="function">
    <text evidence="1">Responsible for the formation of the pyrimidine heterocycle in the thiamine biosynthesis pathway. Catalyzes the formation of hydroxymethylpyrimidine phosphate (HMP-P) from histidine and pyridoxal phosphate (PLP). The protein uses PLP and the active site histidine to form HMP-P, generating an inactive enzyme. The enzyme can only undergo a single turnover, which suggests it is a suicide enzyme.</text>
</comment>
<dbReference type="Gene3D" id="3.40.190.10">
    <property type="entry name" value="Periplasmic binding protein-like II"/>
    <property type="match status" value="2"/>
</dbReference>
<keyword evidence="5" id="KW-0808">Transferase</keyword>
<evidence type="ECO:0000256" key="10">
    <source>
        <dbReference type="ARBA" id="ARBA00033171"/>
    </source>
</evidence>
<accession>A0A3E5B1P4</accession>
<dbReference type="GO" id="GO:0016740">
    <property type="term" value="F:transferase activity"/>
    <property type="evidence" value="ECO:0007669"/>
    <property type="project" value="UniProtKB-KW"/>
</dbReference>
<comment type="caution">
    <text evidence="14">The sequence shown here is derived from an EMBL/GenBank/DDBJ whole genome shotgun (WGS) entry which is preliminary data.</text>
</comment>
<keyword evidence="9" id="KW-0408">Iron</keyword>
<dbReference type="GO" id="GO:0009228">
    <property type="term" value="P:thiamine biosynthetic process"/>
    <property type="evidence" value="ECO:0007669"/>
    <property type="project" value="UniProtKB-KW"/>
</dbReference>
<feature type="domain" description="SsuA/THI5-like" evidence="13">
    <location>
        <begin position="36"/>
        <end position="244"/>
    </location>
</feature>
<evidence type="ECO:0000256" key="11">
    <source>
        <dbReference type="ARBA" id="ARBA00048179"/>
    </source>
</evidence>
<dbReference type="GO" id="GO:0046872">
    <property type="term" value="F:metal ion binding"/>
    <property type="evidence" value="ECO:0007669"/>
    <property type="project" value="UniProtKB-KW"/>
</dbReference>
<evidence type="ECO:0000256" key="9">
    <source>
        <dbReference type="ARBA" id="ARBA00023004"/>
    </source>
</evidence>
<comment type="pathway">
    <text evidence="2">Cofactor biosynthesis; thiamine diphosphate biosynthesis.</text>
</comment>